<keyword evidence="3" id="KW-1185">Reference proteome</keyword>
<keyword evidence="2" id="KW-0413">Isomerase</keyword>
<accession>A0A4R5KCN1</accession>
<proteinExistence type="predicted"/>
<dbReference type="Gene3D" id="3.20.20.150">
    <property type="entry name" value="Divalent-metal-dependent TIM barrel enzymes"/>
    <property type="match status" value="1"/>
</dbReference>
<comment type="caution">
    <text evidence="2">The sequence shown here is derived from an EMBL/GenBank/DDBJ whole genome shotgun (WGS) entry which is preliminary data.</text>
</comment>
<reference evidence="2 3" key="1">
    <citation type="submission" date="2019-03" db="EMBL/GenBank/DDBJ databases">
        <title>This is whole genome sequence of Paenibacillus sp MS74 strain.</title>
        <authorList>
            <person name="Trinh H.N."/>
        </authorList>
    </citation>
    <scope>NUCLEOTIDE SEQUENCE [LARGE SCALE GENOMIC DNA]</scope>
    <source>
        <strain evidence="2 3">MS74</strain>
    </source>
</reference>
<dbReference type="PANTHER" id="PTHR12110">
    <property type="entry name" value="HYDROXYPYRUVATE ISOMERASE"/>
    <property type="match status" value="1"/>
</dbReference>
<gene>
    <name evidence="2" type="ORF">E1757_27930</name>
</gene>
<dbReference type="AlphaFoldDB" id="A0A4R5KCN1"/>
<evidence type="ECO:0000313" key="3">
    <source>
        <dbReference type="Proteomes" id="UP000295636"/>
    </source>
</evidence>
<dbReference type="PANTHER" id="PTHR12110:SF21">
    <property type="entry name" value="XYLOSE ISOMERASE-LIKE TIM BARREL DOMAIN-CONTAINING PROTEIN"/>
    <property type="match status" value="1"/>
</dbReference>
<dbReference type="Proteomes" id="UP000295636">
    <property type="component" value="Unassembled WGS sequence"/>
</dbReference>
<evidence type="ECO:0000259" key="1">
    <source>
        <dbReference type="Pfam" id="PF01261"/>
    </source>
</evidence>
<protein>
    <submittedName>
        <fullName evidence="2">Sugar phosphate isomerase/epimerase</fullName>
    </submittedName>
</protein>
<dbReference type="GO" id="GO:0016853">
    <property type="term" value="F:isomerase activity"/>
    <property type="evidence" value="ECO:0007669"/>
    <property type="project" value="UniProtKB-KW"/>
</dbReference>
<sequence>MGKYAVISGFLGGVKNRFMTYQNDRSLEQKIELASHIKGIAGLELCYPDDFDDFERTVQWLDQYGLQVSAINFRSRRSGRWMRGSFTSESAEERQEVLESLKEAMDVAEKLGCNRVTTCPLNEGHDYIFEMEYGRAYDYFEQIIREAALYNPRVRLCIEYKNNDPRARCFLGNAGETLAFCQQVGLPNVGVTLDFGHSIQAGERPAQAAVMLARSQRLFYVHLNDNDKVWDWDMLPGAYNLWDTLEFIYYLKKIGYDDWYSYDIIPKETSTVESFETAFAITDKCFTLAERISPEVMETLLKERNPNRSFSYLFSIL</sequence>
<evidence type="ECO:0000313" key="2">
    <source>
        <dbReference type="EMBL" id="TDF92926.1"/>
    </source>
</evidence>
<dbReference type="Pfam" id="PF01261">
    <property type="entry name" value="AP_endonuc_2"/>
    <property type="match status" value="1"/>
</dbReference>
<name>A0A4R5KCN1_9BACL</name>
<dbReference type="EMBL" id="SMRT01000018">
    <property type="protein sequence ID" value="TDF92926.1"/>
    <property type="molecule type" value="Genomic_DNA"/>
</dbReference>
<dbReference type="OrthoDB" id="9801426at2"/>
<organism evidence="2 3">
    <name type="scientific">Paenibacillus piri</name>
    <dbReference type="NCBI Taxonomy" id="2547395"/>
    <lineage>
        <taxon>Bacteria</taxon>
        <taxon>Bacillati</taxon>
        <taxon>Bacillota</taxon>
        <taxon>Bacilli</taxon>
        <taxon>Bacillales</taxon>
        <taxon>Paenibacillaceae</taxon>
        <taxon>Paenibacillus</taxon>
    </lineage>
</organism>
<dbReference type="InterPro" id="IPR036237">
    <property type="entry name" value="Xyl_isomerase-like_sf"/>
</dbReference>
<dbReference type="InterPro" id="IPR013022">
    <property type="entry name" value="Xyl_isomerase-like_TIM-brl"/>
</dbReference>
<dbReference type="RefSeq" id="WP_133234446.1">
    <property type="nucleotide sequence ID" value="NZ_SMRT01000018.1"/>
</dbReference>
<feature type="domain" description="Xylose isomerase-like TIM barrel" evidence="1">
    <location>
        <begin position="39"/>
        <end position="276"/>
    </location>
</feature>
<dbReference type="SUPFAM" id="SSF51658">
    <property type="entry name" value="Xylose isomerase-like"/>
    <property type="match status" value="1"/>
</dbReference>
<dbReference type="InterPro" id="IPR050312">
    <property type="entry name" value="IolE/XylAMocC-like"/>
</dbReference>